<dbReference type="EMBL" id="WSQA01000003">
    <property type="protein sequence ID" value="MVZ61430.1"/>
    <property type="molecule type" value="Genomic_DNA"/>
</dbReference>
<dbReference type="Gene3D" id="3.40.50.720">
    <property type="entry name" value="NAD(P)-binding Rossmann-like Domain"/>
    <property type="match status" value="1"/>
</dbReference>
<name>A0A6N8KVE9_9SPHI</name>
<reference evidence="1 2" key="1">
    <citation type="submission" date="2019-12" db="EMBL/GenBank/DDBJ databases">
        <authorList>
            <person name="Dong K."/>
        </authorList>
    </citation>
    <scope>NUCLEOTIDE SEQUENCE [LARGE SCALE GENOMIC DNA]</scope>
    <source>
        <strain evidence="1 2">JCM 31225</strain>
    </source>
</reference>
<evidence type="ECO:0000313" key="1">
    <source>
        <dbReference type="EMBL" id="MVZ61430.1"/>
    </source>
</evidence>
<dbReference type="Proteomes" id="UP000435036">
    <property type="component" value="Unassembled WGS sequence"/>
</dbReference>
<sequence>MEVLISGLNSYLGKRAISHLHKEDFHVHGIVRDLDLFKSKISEKPTATLNKVDLLRKGSEYEDFNIDNGLDLAIYITHVPELGEMVNLNMEVITLNNFIELTKRNGGKRLLYIARLMDKPFISVIRSILEKAEITFTIILKNLAIGKDSVLDRYMRQLLQSKYLPYDSSFANVKFSPISALDLLRWIYNVDWNKNFINTQIEIGGPRTLTVQEMFRLYRKTLFPKSPVKSIKLPHFIMSMCYKKFYHIHREDLVEFKRLMKKEYPIDNSNWKQIILFSFTPLDQVIIGN</sequence>
<dbReference type="InterPro" id="IPR036291">
    <property type="entry name" value="NAD(P)-bd_dom_sf"/>
</dbReference>
<dbReference type="AlphaFoldDB" id="A0A6N8KVE9"/>
<keyword evidence="2" id="KW-1185">Reference proteome</keyword>
<organism evidence="1 2">
    <name type="scientific">Sphingobacterium humi</name>
    <dbReference type="NCBI Taxonomy" id="1796905"/>
    <lineage>
        <taxon>Bacteria</taxon>
        <taxon>Pseudomonadati</taxon>
        <taxon>Bacteroidota</taxon>
        <taxon>Sphingobacteriia</taxon>
        <taxon>Sphingobacteriales</taxon>
        <taxon>Sphingobacteriaceae</taxon>
        <taxon>Sphingobacterium</taxon>
    </lineage>
</organism>
<gene>
    <name evidence="1" type="ORF">GQF63_05290</name>
</gene>
<comment type="caution">
    <text evidence="1">The sequence shown here is derived from an EMBL/GenBank/DDBJ whole genome shotgun (WGS) entry which is preliminary data.</text>
</comment>
<proteinExistence type="predicted"/>
<accession>A0A6N8KVE9</accession>
<dbReference type="RefSeq" id="WP_160368071.1">
    <property type="nucleotide sequence ID" value="NZ_WSQA01000003.1"/>
</dbReference>
<protein>
    <recommendedName>
        <fullName evidence="3">NAD(P)H-binding protein</fullName>
    </recommendedName>
</protein>
<dbReference type="SUPFAM" id="SSF51735">
    <property type="entry name" value="NAD(P)-binding Rossmann-fold domains"/>
    <property type="match status" value="1"/>
</dbReference>
<evidence type="ECO:0008006" key="3">
    <source>
        <dbReference type="Google" id="ProtNLM"/>
    </source>
</evidence>
<dbReference type="OrthoDB" id="9774199at2"/>
<evidence type="ECO:0000313" key="2">
    <source>
        <dbReference type="Proteomes" id="UP000435036"/>
    </source>
</evidence>